<evidence type="ECO:0000313" key="3">
    <source>
        <dbReference type="Proteomes" id="UP001237156"/>
    </source>
</evidence>
<gene>
    <name evidence="2" type="ORF">QB898_01675</name>
</gene>
<feature type="transmembrane region" description="Helical" evidence="1">
    <location>
        <begin position="35"/>
        <end position="56"/>
    </location>
</feature>
<dbReference type="Proteomes" id="UP001237156">
    <property type="component" value="Unassembled WGS sequence"/>
</dbReference>
<dbReference type="EMBL" id="JARVII010000002">
    <property type="protein sequence ID" value="MDG9698439.1"/>
    <property type="molecule type" value="Genomic_DNA"/>
</dbReference>
<keyword evidence="1" id="KW-1133">Transmembrane helix</keyword>
<organism evidence="2 3">
    <name type="scientific">Ottowia cancrivicina</name>
    <dbReference type="NCBI Taxonomy" id="3040346"/>
    <lineage>
        <taxon>Bacteria</taxon>
        <taxon>Pseudomonadati</taxon>
        <taxon>Pseudomonadota</taxon>
        <taxon>Betaproteobacteria</taxon>
        <taxon>Burkholderiales</taxon>
        <taxon>Comamonadaceae</taxon>
        <taxon>Ottowia</taxon>
    </lineage>
</organism>
<sequence>MHLLHFNMAAVSICCLLLLGGFSYRQSKPGVWAMLAGALGLLAVMAINIYATLGYGNWRM</sequence>
<dbReference type="RefSeq" id="WP_279523541.1">
    <property type="nucleotide sequence ID" value="NZ_JARVII010000002.1"/>
</dbReference>
<keyword evidence="1" id="KW-0812">Transmembrane</keyword>
<keyword evidence="1" id="KW-0472">Membrane</keyword>
<accession>A0AAW6RHZ2</accession>
<keyword evidence="3" id="KW-1185">Reference proteome</keyword>
<proteinExistence type="predicted"/>
<evidence type="ECO:0000256" key="1">
    <source>
        <dbReference type="SAM" id="Phobius"/>
    </source>
</evidence>
<evidence type="ECO:0000313" key="2">
    <source>
        <dbReference type="EMBL" id="MDG9698439.1"/>
    </source>
</evidence>
<comment type="caution">
    <text evidence="2">The sequence shown here is derived from an EMBL/GenBank/DDBJ whole genome shotgun (WGS) entry which is preliminary data.</text>
</comment>
<protein>
    <submittedName>
        <fullName evidence="2">Uncharacterized protein</fullName>
    </submittedName>
</protein>
<name>A0AAW6RHZ2_9BURK</name>
<reference evidence="2 3" key="1">
    <citation type="submission" date="2023-04" db="EMBL/GenBank/DDBJ databases">
        <title>Ottowia paracancer sp. nov., isolated from human stomach.</title>
        <authorList>
            <person name="Song Y."/>
        </authorList>
    </citation>
    <scope>NUCLEOTIDE SEQUENCE [LARGE SCALE GENOMIC DNA]</scope>
    <source>
        <strain evidence="2 3">10c7w1</strain>
    </source>
</reference>
<dbReference type="AlphaFoldDB" id="A0AAW6RHZ2"/>